<feature type="region of interest" description="Disordered" evidence="1">
    <location>
        <begin position="1"/>
        <end position="27"/>
    </location>
</feature>
<keyword evidence="3" id="KW-1185">Reference proteome</keyword>
<evidence type="ECO:0000256" key="1">
    <source>
        <dbReference type="SAM" id="MobiDB-lite"/>
    </source>
</evidence>
<dbReference type="EMBL" id="UZAH01030024">
    <property type="protein sequence ID" value="VDP08908.1"/>
    <property type="molecule type" value="Genomic_DNA"/>
</dbReference>
<dbReference type="OrthoDB" id="10582380at2759"/>
<organism evidence="3 4">
    <name type="scientific">Heligmosomoides polygyrus</name>
    <name type="common">Parasitic roundworm</name>
    <dbReference type="NCBI Taxonomy" id="6339"/>
    <lineage>
        <taxon>Eukaryota</taxon>
        <taxon>Metazoa</taxon>
        <taxon>Ecdysozoa</taxon>
        <taxon>Nematoda</taxon>
        <taxon>Chromadorea</taxon>
        <taxon>Rhabditida</taxon>
        <taxon>Rhabditina</taxon>
        <taxon>Rhabditomorpha</taxon>
        <taxon>Strongyloidea</taxon>
        <taxon>Heligmosomidae</taxon>
        <taxon>Heligmosomoides</taxon>
    </lineage>
</organism>
<dbReference type="AlphaFoldDB" id="A0A183G6V4"/>
<sequence>MRRDSEDVLKTSSSVRRDSEDVLTTSSSVQGPELVLGLLGIASLRSICRKEMTSSLFYGDNNLHQTVIETFYAFYRVTTTFGDDHTDTIGGPGTFT</sequence>
<reference evidence="2 3" key="1">
    <citation type="submission" date="2018-11" db="EMBL/GenBank/DDBJ databases">
        <authorList>
            <consortium name="Pathogen Informatics"/>
        </authorList>
    </citation>
    <scope>NUCLEOTIDE SEQUENCE [LARGE SCALE GENOMIC DNA]</scope>
</reference>
<name>A0A183G6V4_HELPZ</name>
<dbReference type="WBParaSite" id="HPBE_0001745501-mRNA-1">
    <property type="protein sequence ID" value="HPBE_0001745501-mRNA-1"/>
    <property type="gene ID" value="HPBE_0001745501"/>
</dbReference>
<accession>A0A3P8BGW6</accession>
<feature type="compositionally biased region" description="Basic and acidic residues" evidence="1">
    <location>
        <begin position="1"/>
        <end position="20"/>
    </location>
</feature>
<evidence type="ECO:0000313" key="4">
    <source>
        <dbReference type="WBParaSite" id="HPBE_0001745501-mRNA-1"/>
    </source>
</evidence>
<evidence type="ECO:0000313" key="3">
    <source>
        <dbReference type="Proteomes" id="UP000050761"/>
    </source>
</evidence>
<gene>
    <name evidence="2" type="ORF">HPBE_LOCUS17454</name>
</gene>
<proteinExistence type="predicted"/>
<reference evidence="4" key="2">
    <citation type="submission" date="2019-09" db="UniProtKB">
        <authorList>
            <consortium name="WormBaseParasite"/>
        </authorList>
    </citation>
    <scope>IDENTIFICATION</scope>
</reference>
<accession>A0A183G6V4</accession>
<dbReference type="Proteomes" id="UP000050761">
    <property type="component" value="Unassembled WGS sequence"/>
</dbReference>
<evidence type="ECO:0000313" key="2">
    <source>
        <dbReference type="EMBL" id="VDP08908.1"/>
    </source>
</evidence>
<protein>
    <submittedName>
        <fullName evidence="2 4">Uncharacterized protein</fullName>
    </submittedName>
</protein>